<evidence type="ECO:0000313" key="6">
    <source>
        <dbReference type="EMBL" id="MFD1684251.1"/>
    </source>
</evidence>
<evidence type="ECO:0000259" key="5">
    <source>
        <dbReference type="Pfam" id="PF23990"/>
    </source>
</evidence>
<dbReference type="InterPro" id="IPR056570">
    <property type="entry name" value="PilB3-like_N"/>
</dbReference>
<dbReference type="SUPFAM" id="SSF52540">
    <property type="entry name" value="P-loop containing nucleoside triphosphate hydrolases"/>
    <property type="match status" value="1"/>
</dbReference>
<evidence type="ECO:0000313" key="7">
    <source>
        <dbReference type="Proteomes" id="UP001597092"/>
    </source>
</evidence>
<dbReference type="CDD" id="cd01130">
    <property type="entry name" value="VirB11-like_ATPase"/>
    <property type="match status" value="1"/>
</dbReference>
<gene>
    <name evidence="6" type="ORF">ACFSAS_01345</name>
</gene>
<dbReference type="Gene3D" id="3.40.50.300">
    <property type="entry name" value="P-loop containing nucleotide triphosphate hydrolases"/>
    <property type="match status" value="1"/>
</dbReference>
<proteinExistence type="inferred from homology"/>
<keyword evidence="7" id="KW-1185">Reference proteome</keyword>
<dbReference type="InterPro" id="IPR050921">
    <property type="entry name" value="T4SS_GSP_E_ATPase"/>
</dbReference>
<dbReference type="Gene3D" id="3.30.450.380">
    <property type="match status" value="1"/>
</dbReference>
<feature type="compositionally biased region" description="Low complexity" evidence="2">
    <location>
        <begin position="15"/>
        <end position="24"/>
    </location>
</feature>
<feature type="domain" description="Bacterial type II secretion system protein E" evidence="3">
    <location>
        <begin position="273"/>
        <end position="486"/>
    </location>
</feature>
<evidence type="ECO:0000256" key="2">
    <source>
        <dbReference type="SAM" id="MobiDB-lite"/>
    </source>
</evidence>
<organism evidence="6 7">
    <name type="scientific">Halobellus litoreus</name>
    <dbReference type="NCBI Taxonomy" id="755310"/>
    <lineage>
        <taxon>Archaea</taxon>
        <taxon>Methanobacteriati</taxon>
        <taxon>Methanobacteriota</taxon>
        <taxon>Stenosarchaea group</taxon>
        <taxon>Halobacteria</taxon>
        <taxon>Halobacteriales</taxon>
        <taxon>Haloferacaceae</taxon>
        <taxon>Halobellus</taxon>
    </lineage>
</organism>
<feature type="domain" description="PilB3-like C-terminal" evidence="4">
    <location>
        <begin position="516"/>
        <end position="588"/>
    </location>
</feature>
<dbReference type="RefSeq" id="WP_256308256.1">
    <property type="nucleotide sequence ID" value="NZ_JANHAW010000002.1"/>
</dbReference>
<comment type="similarity">
    <text evidence="1">Belongs to the GSP E family.</text>
</comment>
<feature type="region of interest" description="Disordered" evidence="2">
    <location>
        <begin position="587"/>
        <end position="668"/>
    </location>
</feature>
<dbReference type="Proteomes" id="UP001597092">
    <property type="component" value="Unassembled WGS sequence"/>
</dbReference>
<dbReference type="InterPro" id="IPR027417">
    <property type="entry name" value="P-loop_NTPase"/>
</dbReference>
<dbReference type="PANTHER" id="PTHR30486:SF6">
    <property type="entry name" value="TYPE IV PILUS RETRACTATION ATPASE PILT"/>
    <property type="match status" value="1"/>
</dbReference>
<accession>A0ABD6DSV3</accession>
<dbReference type="Pfam" id="PF23989">
    <property type="entry name" value="PilB3_C"/>
    <property type="match status" value="1"/>
</dbReference>
<evidence type="ECO:0000256" key="1">
    <source>
        <dbReference type="ARBA" id="ARBA00006611"/>
    </source>
</evidence>
<evidence type="ECO:0000259" key="3">
    <source>
        <dbReference type="Pfam" id="PF00437"/>
    </source>
</evidence>
<dbReference type="InterPro" id="IPR056571">
    <property type="entry name" value="PilB3-like_C"/>
</dbReference>
<sequence>MGEPNAESERGGPSEGEAAAAPDGGSRKPSGAAGADERPSKAGTTSATDGGTVAADGDATTTQGGAIDRLKRQIRRTIEVLKGSSIDVRPYRPGDGVFAEFEVPDGQELVDRYWVNAPYAYVVITYDDEESEHYYYAVEPELDEFEAELLARARVDIRDPLLYQTDAEPTAEETLRREFRSLLEQYGVDVSMRTFHALLYYLARDFRGFDRIDPLMHDPHIEDISCDGYDLPIFVYHDEYTDIETNVSYAADDLDDFVIRLAQESGRHVSVGDPVVGTTLPDGSRVELALGEEVTPRGSAFTIRKYAEEPFTPVDLIENGTFSVAEMAYLWLCIENNRSLIFAGGTASGKTTSMNAVSMFIPPRAKVLTIEDTRELSLYHDNWLSSVTRERLHEGSDIDMYDLLRSSLRHRPEFIIVGEVRGNEAVTLFQAMNTGHTTFSTMHADSIETVINRLENEPINVPRAMVQSLDLLCVQTLTRVEGERVRRSKAIGEIGEIDQRTGELDYSRAFRWDAGTDSFERSDSSLIEEIQRDRGWSRTERKREMNRRERFLELLAELGTTDYRRFTALVNEYYAAPERVMDRLEAAREEASGDGSADGGASANSPEVGGSDIDGGGDVGTDDGEPSTGSDDRGDVGTDDGKPSTKADNGDSRANVDDSEGGDTDGPR</sequence>
<dbReference type="AlphaFoldDB" id="A0ABD6DSV3"/>
<dbReference type="EMBL" id="JBHUDP010000001">
    <property type="protein sequence ID" value="MFD1684251.1"/>
    <property type="molecule type" value="Genomic_DNA"/>
</dbReference>
<dbReference type="Pfam" id="PF23990">
    <property type="entry name" value="PilB3_N"/>
    <property type="match status" value="1"/>
</dbReference>
<feature type="compositionally biased region" description="Low complexity" evidence="2">
    <location>
        <begin position="42"/>
        <end position="66"/>
    </location>
</feature>
<protein>
    <submittedName>
        <fullName evidence="6">Type II/IV secretion system ATPase subunit</fullName>
    </submittedName>
</protein>
<name>A0ABD6DSV3_9EURY</name>
<reference evidence="6 7" key="1">
    <citation type="journal article" date="2019" name="Int. J. Syst. Evol. Microbiol.">
        <title>The Global Catalogue of Microorganisms (GCM) 10K type strain sequencing project: providing services to taxonomists for standard genome sequencing and annotation.</title>
        <authorList>
            <consortium name="The Broad Institute Genomics Platform"/>
            <consortium name="The Broad Institute Genome Sequencing Center for Infectious Disease"/>
            <person name="Wu L."/>
            <person name="Ma J."/>
        </authorList>
    </citation>
    <scope>NUCLEOTIDE SEQUENCE [LARGE SCALE GENOMIC DNA]</scope>
    <source>
        <strain evidence="6 7">CGMCC 1.10387</strain>
    </source>
</reference>
<feature type="compositionally biased region" description="Acidic residues" evidence="2">
    <location>
        <begin position="657"/>
        <end position="668"/>
    </location>
</feature>
<feature type="compositionally biased region" description="Low complexity" evidence="2">
    <location>
        <begin position="593"/>
        <end position="611"/>
    </location>
</feature>
<comment type="caution">
    <text evidence="6">The sequence shown here is derived from an EMBL/GenBank/DDBJ whole genome shotgun (WGS) entry which is preliminary data.</text>
</comment>
<feature type="compositionally biased region" description="Basic and acidic residues" evidence="2">
    <location>
        <begin position="630"/>
        <end position="656"/>
    </location>
</feature>
<feature type="region of interest" description="Disordered" evidence="2">
    <location>
        <begin position="1"/>
        <end position="68"/>
    </location>
</feature>
<dbReference type="Pfam" id="PF00437">
    <property type="entry name" value="T2SSE"/>
    <property type="match status" value="1"/>
</dbReference>
<evidence type="ECO:0000259" key="4">
    <source>
        <dbReference type="Pfam" id="PF23989"/>
    </source>
</evidence>
<feature type="domain" description="PilB3-like N-terminal" evidence="5">
    <location>
        <begin position="69"/>
        <end position="141"/>
    </location>
</feature>
<dbReference type="PANTHER" id="PTHR30486">
    <property type="entry name" value="TWITCHING MOTILITY PROTEIN PILT"/>
    <property type="match status" value="1"/>
</dbReference>
<dbReference type="InterPro" id="IPR001482">
    <property type="entry name" value="T2SS/T4SS_dom"/>
</dbReference>